<sequence length="86" mass="10277">MGRSRYKIYEPIHPHFLTCTILNWLPIFTRKESVEIIIQSLKHLQKEENLKLYAYVILENHIHLIAQSDDIAKRECRNFIETVSIL</sequence>
<protein>
    <submittedName>
        <fullName evidence="1">Transposase and inactivated derivatives</fullName>
    </submittedName>
</protein>
<dbReference type="GO" id="GO:0004803">
    <property type="term" value="F:transposase activity"/>
    <property type="evidence" value="ECO:0007669"/>
    <property type="project" value="InterPro"/>
</dbReference>
<evidence type="ECO:0000313" key="1">
    <source>
        <dbReference type="EMBL" id="CAA6815565.1"/>
    </source>
</evidence>
<organism evidence="1">
    <name type="scientific">uncultured Sulfurovum sp</name>
    <dbReference type="NCBI Taxonomy" id="269237"/>
    <lineage>
        <taxon>Bacteria</taxon>
        <taxon>Pseudomonadati</taxon>
        <taxon>Campylobacterota</taxon>
        <taxon>Epsilonproteobacteria</taxon>
        <taxon>Campylobacterales</taxon>
        <taxon>Sulfurovaceae</taxon>
        <taxon>Sulfurovum</taxon>
        <taxon>environmental samples</taxon>
    </lineage>
</organism>
<dbReference type="GO" id="GO:0003677">
    <property type="term" value="F:DNA binding"/>
    <property type="evidence" value="ECO:0007669"/>
    <property type="project" value="InterPro"/>
</dbReference>
<proteinExistence type="predicted"/>
<dbReference type="InterPro" id="IPR036515">
    <property type="entry name" value="Transposase_17_sf"/>
</dbReference>
<gene>
    <name evidence="1" type="ORF">HELGO_WM40546</name>
</gene>
<dbReference type="GO" id="GO:0006313">
    <property type="term" value="P:DNA transposition"/>
    <property type="evidence" value="ECO:0007669"/>
    <property type="project" value="InterPro"/>
</dbReference>
<dbReference type="AlphaFoldDB" id="A0A6S6TKP3"/>
<name>A0A6S6TKP3_9BACT</name>
<dbReference type="SUPFAM" id="SSF143422">
    <property type="entry name" value="Transposase IS200-like"/>
    <property type="match status" value="1"/>
</dbReference>
<accession>A0A6S6TKP3</accession>
<reference evidence="1" key="1">
    <citation type="submission" date="2020-01" db="EMBL/GenBank/DDBJ databases">
        <authorList>
            <person name="Meier V. D."/>
            <person name="Meier V D."/>
        </authorList>
    </citation>
    <scope>NUCLEOTIDE SEQUENCE</scope>
    <source>
        <strain evidence="1">HLG_WM_MAG_05</strain>
    </source>
</reference>
<dbReference type="EMBL" id="CACVAU010000046">
    <property type="protein sequence ID" value="CAA6815565.1"/>
    <property type="molecule type" value="Genomic_DNA"/>
</dbReference>
<dbReference type="Gene3D" id="3.30.70.1290">
    <property type="entry name" value="Transposase IS200-like"/>
    <property type="match status" value="1"/>
</dbReference>